<comment type="caution">
    <text evidence="2">The sequence shown here is derived from an EMBL/GenBank/DDBJ whole genome shotgun (WGS) entry which is preliminary data.</text>
</comment>
<accession>A0AAV7N2W3</accession>
<evidence type="ECO:0000313" key="2">
    <source>
        <dbReference type="EMBL" id="KAJ1109769.1"/>
    </source>
</evidence>
<dbReference type="AlphaFoldDB" id="A0AAV7N2W3"/>
<reference evidence="2" key="1">
    <citation type="journal article" date="2022" name="bioRxiv">
        <title>Sequencing and chromosome-scale assembly of the giantPleurodeles waltlgenome.</title>
        <authorList>
            <person name="Brown T."/>
            <person name="Elewa A."/>
            <person name="Iarovenko S."/>
            <person name="Subramanian E."/>
            <person name="Araus A.J."/>
            <person name="Petzold A."/>
            <person name="Susuki M."/>
            <person name="Suzuki K.-i.T."/>
            <person name="Hayashi T."/>
            <person name="Toyoda A."/>
            <person name="Oliveira C."/>
            <person name="Osipova E."/>
            <person name="Leigh N.D."/>
            <person name="Simon A."/>
            <person name="Yun M.H."/>
        </authorList>
    </citation>
    <scope>NUCLEOTIDE SEQUENCE</scope>
    <source>
        <strain evidence="2">20211129_DDA</strain>
        <tissue evidence="2">Liver</tissue>
    </source>
</reference>
<sequence>MPAADPWANGSVLPTVATTPRTKPSLLDRRFQIGMESTKLDLEERRLSLSAGALSQPLFNLSGTVGPSAVIITLEAEPSVVTIIPEVESGGVGKATSSFGASNEVNSPEPGRVGLHQPTKQSQRTARNRLCESGTHVVSVPITAVATKPSCDTTDVRRFYHTWAMQVIAEVVDKVKAVLHSELTPLPVPLEAIELICKVT</sequence>
<evidence type="ECO:0000313" key="3">
    <source>
        <dbReference type="Proteomes" id="UP001066276"/>
    </source>
</evidence>
<feature type="region of interest" description="Disordered" evidence="1">
    <location>
        <begin position="98"/>
        <end position="126"/>
    </location>
</feature>
<dbReference type="EMBL" id="JANPWB010000013">
    <property type="protein sequence ID" value="KAJ1109769.1"/>
    <property type="molecule type" value="Genomic_DNA"/>
</dbReference>
<gene>
    <name evidence="2" type="ORF">NDU88_007128</name>
</gene>
<protein>
    <submittedName>
        <fullName evidence="2">Uncharacterized protein</fullName>
    </submittedName>
</protein>
<evidence type="ECO:0000256" key="1">
    <source>
        <dbReference type="SAM" id="MobiDB-lite"/>
    </source>
</evidence>
<keyword evidence="3" id="KW-1185">Reference proteome</keyword>
<dbReference type="Proteomes" id="UP001066276">
    <property type="component" value="Chromosome 9"/>
</dbReference>
<proteinExistence type="predicted"/>
<name>A0AAV7N2W3_PLEWA</name>
<organism evidence="2 3">
    <name type="scientific">Pleurodeles waltl</name>
    <name type="common">Iberian ribbed newt</name>
    <dbReference type="NCBI Taxonomy" id="8319"/>
    <lineage>
        <taxon>Eukaryota</taxon>
        <taxon>Metazoa</taxon>
        <taxon>Chordata</taxon>
        <taxon>Craniata</taxon>
        <taxon>Vertebrata</taxon>
        <taxon>Euteleostomi</taxon>
        <taxon>Amphibia</taxon>
        <taxon>Batrachia</taxon>
        <taxon>Caudata</taxon>
        <taxon>Salamandroidea</taxon>
        <taxon>Salamandridae</taxon>
        <taxon>Pleurodelinae</taxon>
        <taxon>Pleurodeles</taxon>
    </lineage>
</organism>